<name>G4Z9M5_PHYSP</name>
<feature type="non-terminal residue" evidence="2">
    <location>
        <position position="909"/>
    </location>
</feature>
<accession>G4Z9M5</accession>
<dbReference type="KEGG" id="psoj:PHYSODRAFT_435708"/>
<dbReference type="RefSeq" id="XP_009521856.1">
    <property type="nucleotide sequence ID" value="XM_009523561.1"/>
</dbReference>
<dbReference type="Proteomes" id="UP000002640">
    <property type="component" value="Unassembled WGS sequence"/>
</dbReference>
<proteinExistence type="predicted"/>
<dbReference type="InterPro" id="IPR036770">
    <property type="entry name" value="Ankyrin_rpt-contain_sf"/>
</dbReference>
<evidence type="ECO:0000313" key="3">
    <source>
        <dbReference type="Proteomes" id="UP000002640"/>
    </source>
</evidence>
<dbReference type="SMART" id="SM00248">
    <property type="entry name" value="ANK"/>
    <property type="match status" value="3"/>
</dbReference>
<evidence type="ECO:0000313" key="2">
    <source>
        <dbReference type="EMBL" id="EGZ19139.1"/>
    </source>
</evidence>
<dbReference type="SUPFAM" id="SSF48403">
    <property type="entry name" value="Ankyrin repeat"/>
    <property type="match status" value="1"/>
</dbReference>
<dbReference type="AlphaFoldDB" id="G4Z9M5"/>
<dbReference type="PROSITE" id="PS50088">
    <property type="entry name" value="ANK_REPEAT"/>
    <property type="match status" value="1"/>
</dbReference>
<sequence length="909" mass="102492">LGKYERYVRAATFALDWLLRAHEHSRPSTDVLQLKSLSGVVQQTAKDPSSLSPELLRRLPTVLKAFHCATQLRELVTPLLANSKSQFATLLKIWGSLLQRVPLENDLDSFESPEWEEDEDFFCPGEESFVLAANPSRKLKSVCEEAFRDDLALDVVFFVSDLEQLVRGVHECYRFVKEQTSTLMEATVAVKLAMDTAEDLTTKLQSHHPEIRTTPELFDVVYEQAPGLIALSRKVSKDLRDKFERGEQFRPYPFELLGSFQMILNSLNTFASALPSPGRKTEAIFLTNVVERYGEERTPQYVYSDPFNVSAFLMQQLPLVYNEMREKEKNGGAAFNRSKLEGAFLGLLDEFFTTRQVTIPLVFAITCWMKSIVALQGDGGLGRNVVVMFKHAMSLNERMEEIMARPTILPAIQEPLSTQLQQDRAQDRAHIVERFNPVLAGLKVMDHHLDYLRKGSEILPSGSLFRAFGHLYNALVTEGFLERIPFFEDVLKICERGIFTPSRSAATHGAYDRTYLQPAQTEDSNGLYLRDVSEVWRFLVEGDTSGLELTSLVKSLYSAGTDCVADLFETRVLSRDMLALTYDIVDVFSKLCEELDQQQYYDDYINKQRLVPDQSDEDCTADALENAVMRPLLPLLDALQPNASLKLDVIPFGLSTRWEGKMNGDRVREMGKKAGAVLSAKFASPYTASCEHKYFTFPSKLANQEYGTVSFRAKRTGTGRERVFSELMQLLEQSTGHLYEDDLDHLKTEIKNDPLLLAMITPRTKDNRDDVCTLLHQAAAGPAHDPDLVEWMIHLGALHLQPTVHCRTEPRKKDLPCPRECFPNAMAIHSAAAKGHTNIVIIILAADNLLDLNTPTFHTKETIAHLAVKNGHRDLFKVLCSFGPDLTIQDKAGNPVSAVTTNRAWSRKI</sequence>
<dbReference type="Gene3D" id="1.25.40.20">
    <property type="entry name" value="Ankyrin repeat-containing domain"/>
    <property type="match status" value="1"/>
</dbReference>
<reference evidence="2 3" key="1">
    <citation type="journal article" date="2006" name="Science">
        <title>Phytophthora genome sequences uncover evolutionary origins and mechanisms of pathogenesis.</title>
        <authorList>
            <person name="Tyler B.M."/>
            <person name="Tripathy S."/>
            <person name="Zhang X."/>
            <person name="Dehal P."/>
            <person name="Jiang R.H."/>
            <person name="Aerts A."/>
            <person name="Arredondo F.D."/>
            <person name="Baxter L."/>
            <person name="Bensasson D."/>
            <person name="Beynon J.L."/>
            <person name="Chapman J."/>
            <person name="Damasceno C.M."/>
            <person name="Dorrance A.E."/>
            <person name="Dou D."/>
            <person name="Dickerman A.W."/>
            <person name="Dubchak I.L."/>
            <person name="Garbelotto M."/>
            <person name="Gijzen M."/>
            <person name="Gordon S.G."/>
            <person name="Govers F."/>
            <person name="Grunwald N.J."/>
            <person name="Huang W."/>
            <person name="Ivors K.L."/>
            <person name="Jones R.W."/>
            <person name="Kamoun S."/>
            <person name="Krampis K."/>
            <person name="Lamour K.H."/>
            <person name="Lee M.K."/>
            <person name="McDonald W.H."/>
            <person name="Medina M."/>
            <person name="Meijer H.J."/>
            <person name="Nordberg E.K."/>
            <person name="Maclean D.J."/>
            <person name="Ospina-Giraldo M.D."/>
            <person name="Morris P.F."/>
            <person name="Phuntumart V."/>
            <person name="Putnam N.H."/>
            <person name="Rash S."/>
            <person name="Rose J.K."/>
            <person name="Sakihama Y."/>
            <person name="Salamov A.A."/>
            <person name="Savidor A."/>
            <person name="Scheuring C.F."/>
            <person name="Smith B.M."/>
            <person name="Sobral B.W."/>
            <person name="Terry A."/>
            <person name="Torto-Alalibo T.A."/>
            <person name="Win J."/>
            <person name="Xu Z."/>
            <person name="Zhang H."/>
            <person name="Grigoriev I.V."/>
            <person name="Rokhsar D.S."/>
            <person name="Boore J.L."/>
        </authorList>
    </citation>
    <scope>NUCLEOTIDE SEQUENCE [LARGE SCALE GENOMIC DNA]</scope>
    <source>
        <strain evidence="2 3">P6497</strain>
    </source>
</reference>
<feature type="repeat" description="ANK" evidence="1">
    <location>
        <begin position="859"/>
        <end position="891"/>
    </location>
</feature>
<organism evidence="2 3">
    <name type="scientific">Phytophthora sojae (strain P6497)</name>
    <name type="common">Soybean stem and root rot agent</name>
    <name type="synonym">Phytophthora megasperma f. sp. glycines</name>
    <dbReference type="NCBI Taxonomy" id="1094619"/>
    <lineage>
        <taxon>Eukaryota</taxon>
        <taxon>Sar</taxon>
        <taxon>Stramenopiles</taxon>
        <taxon>Oomycota</taxon>
        <taxon>Peronosporomycetes</taxon>
        <taxon>Peronosporales</taxon>
        <taxon>Peronosporaceae</taxon>
        <taxon>Phytophthora</taxon>
    </lineage>
</organism>
<evidence type="ECO:0000256" key="1">
    <source>
        <dbReference type="PROSITE-ProRule" id="PRU00023"/>
    </source>
</evidence>
<dbReference type="InParanoid" id="G4Z9M5"/>
<keyword evidence="3" id="KW-1185">Reference proteome</keyword>
<dbReference type="EMBL" id="JH159153">
    <property type="protein sequence ID" value="EGZ19139.1"/>
    <property type="molecule type" value="Genomic_DNA"/>
</dbReference>
<feature type="non-terminal residue" evidence="2">
    <location>
        <position position="1"/>
    </location>
</feature>
<protein>
    <submittedName>
        <fullName evidence="2">Uncharacterized protein</fullName>
    </submittedName>
</protein>
<dbReference type="Pfam" id="PF12796">
    <property type="entry name" value="Ank_2"/>
    <property type="match status" value="1"/>
</dbReference>
<keyword evidence="1" id="KW-0040">ANK repeat</keyword>
<dbReference type="SMR" id="G4Z9M5"/>
<dbReference type="InterPro" id="IPR002110">
    <property type="entry name" value="Ankyrin_rpt"/>
</dbReference>
<dbReference type="GeneID" id="20652498"/>
<gene>
    <name evidence="2" type="ORF">PHYSODRAFT_435708</name>
</gene>